<sequence>MAVTGALDISQPKPFDPGTRYCGKDWSENSLTMVGLVRLRNIAQLLLDVASQQIPGDYAELGVWRGGTCIFAKAVLDELGEKRGVHLFDAFDVAIPHYDLEVRRKLVTSPRKILEWFELFGVRTRNVSLHRGLFNDTLPRFHKKYAGTQLKLSVLRIDGNWYDSHQDALFYLYEFVPVGGYVIFDDVMFMPTAREAWDDFKDGHGLTEELVPIDSAGAYIVKTREVKVNFSLMMPARDANL</sequence>
<dbReference type="SUPFAM" id="SSF53335">
    <property type="entry name" value="S-adenosyl-L-methionine-dependent methyltransferases"/>
    <property type="match status" value="1"/>
</dbReference>
<gene>
    <name evidence="1" type="primary">tylF</name>
    <name evidence="1" type="ORF">SNAT2548_LOCUS4930</name>
</gene>
<dbReference type="Gene3D" id="3.40.50.150">
    <property type="entry name" value="Vaccinia Virus protein VP39"/>
    <property type="match status" value="1"/>
</dbReference>
<dbReference type="Pfam" id="PF05711">
    <property type="entry name" value="TylF"/>
    <property type="match status" value="1"/>
</dbReference>
<dbReference type="Proteomes" id="UP000604046">
    <property type="component" value="Unassembled WGS sequence"/>
</dbReference>
<evidence type="ECO:0000313" key="2">
    <source>
        <dbReference type="Proteomes" id="UP000604046"/>
    </source>
</evidence>
<comment type="caution">
    <text evidence="1">The sequence shown here is derived from an EMBL/GenBank/DDBJ whole genome shotgun (WGS) entry which is preliminary data.</text>
</comment>
<proteinExistence type="predicted"/>
<dbReference type="EMBL" id="CAJNDS010000306">
    <property type="protein sequence ID" value="CAE7041843.1"/>
    <property type="molecule type" value="Genomic_DNA"/>
</dbReference>
<evidence type="ECO:0000313" key="1">
    <source>
        <dbReference type="EMBL" id="CAE7041843.1"/>
    </source>
</evidence>
<reference evidence="1" key="1">
    <citation type="submission" date="2021-02" db="EMBL/GenBank/DDBJ databases">
        <authorList>
            <person name="Dougan E. K."/>
            <person name="Rhodes N."/>
            <person name="Thang M."/>
            <person name="Chan C."/>
        </authorList>
    </citation>
    <scope>NUCLEOTIDE SEQUENCE</scope>
</reference>
<name>A0A812IRI8_9DINO</name>
<protein>
    <submittedName>
        <fullName evidence="1">TylF protein</fullName>
    </submittedName>
</protein>
<accession>A0A812IRI8</accession>
<dbReference type="PANTHER" id="PTHR40036">
    <property type="entry name" value="MACROCIN O-METHYLTRANSFERASE"/>
    <property type="match status" value="1"/>
</dbReference>
<dbReference type="PANTHER" id="PTHR40036:SF1">
    <property type="entry name" value="MACROCIN O-METHYLTRANSFERASE"/>
    <property type="match status" value="1"/>
</dbReference>
<dbReference type="AlphaFoldDB" id="A0A812IRI8"/>
<organism evidence="1 2">
    <name type="scientific">Symbiodinium natans</name>
    <dbReference type="NCBI Taxonomy" id="878477"/>
    <lineage>
        <taxon>Eukaryota</taxon>
        <taxon>Sar</taxon>
        <taxon>Alveolata</taxon>
        <taxon>Dinophyceae</taxon>
        <taxon>Suessiales</taxon>
        <taxon>Symbiodiniaceae</taxon>
        <taxon>Symbiodinium</taxon>
    </lineage>
</organism>
<dbReference type="InterPro" id="IPR008884">
    <property type="entry name" value="TylF_MeTrfase"/>
</dbReference>
<dbReference type="InterPro" id="IPR029063">
    <property type="entry name" value="SAM-dependent_MTases_sf"/>
</dbReference>
<keyword evidence="2" id="KW-1185">Reference proteome</keyword>
<dbReference type="OrthoDB" id="198715at2759"/>